<dbReference type="Proteomes" id="UP000554482">
    <property type="component" value="Unassembled WGS sequence"/>
</dbReference>
<keyword evidence="3" id="KW-1185">Reference proteome</keyword>
<feature type="compositionally biased region" description="Basic and acidic residues" evidence="1">
    <location>
        <begin position="40"/>
        <end position="73"/>
    </location>
</feature>
<feature type="region of interest" description="Disordered" evidence="1">
    <location>
        <begin position="1"/>
        <end position="105"/>
    </location>
</feature>
<name>A0A7J6V9Y9_THATH</name>
<accession>A0A7J6V9Y9</accession>
<proteinExistence type="predicted"/>
<dbReference type="EMBL" id="JABWDY010035627">
    <property type="protein sequence ID" value="KAF5181869.1"/>
    <property type="molecule type" value="Genomic_DNA"/>
</dbReference>
<dbReference type="AlphaFoldDB" id="A0A7J6V9Y9"/>
<evidence type="ECO:0000313" key="2">
    <source>
        <dbReference type="EMBL" id="KAF5181869.1"/>
    </source>
</evidence>
<organism evidence="2 3">
    <name type="scientific">Thalictrum thalictroides</name>
    <name type="common">Rue-anemone</name>
    <name type="synonym">Anemone thalictroides</name>
    <dbReference type="NCBI Taxonomy" id="46969"/>
    <lineage>
        <taxon>Eukaryota</taxon>
        <taxon>Viridiplantae</taxon>
        <taxon>Streptophyta</taxon>
        <taxon>Embryophyta</taxon>
        <taxon>Tracheophyta</taxon>
        <taxon>Spermatophyta</taxon>
        <taxon>Magnoliopsida</taxon>
        <taxon>Ranunculales</taxon>
        <taxon>Ranunculaceae</taxon>
        <taxon>Thalictroideae</taxon>
        <taxon>Thalictrum</taxon>
    </lineage>
</organism>
<evidence type="ECO:0000313" key="3">
    <source>
        <dbReference type="Proteomes" id="UP000554482"/>
    </source>
</evidence>
<evidence type="ECO:0000256" key="1">
    <source>
        <dbReference type="SAM" id="MobiDB-lite"/>
    </source>
</evidence>
<feature type="non-terminal residue" evidence="2">
    <location>
        <position position="1"/>
    </location>
</feature>
<sequence length="105" mass="12430">VMEDHSRGVGKKSLHARVDIFDNLPPTKRSKSQQIRQLKAKTEQNLKEISNENERICKRSEGQRKRRERELNERLSAANNRNTEPVQKKQSRRRSNYCKQDTITK</sequence>
<protein>
    <submittedName>
        <fullName evidence="2">Uncharacterized protein</fullName>
    </submittedName>
</protein>
<gene>
    <name evidence="2" type="ORF">FRX31_028544</name>
</gene>
<comment type="caution">
    <text evidence="2">The sequence shown here is derived from an EMBL/GenBank/DDBJ whole genome shotgun (WGS) entry which is preliminary data.</text>
</comment>
<reference evidence="2 3" key="1">
    <citation type="submission" date="2020-06" db="EMBL/GenBank/DDBJ databases">
        <title>Transcriptomic and genomic resources for Thalictrum thalictroides and T. hernandezii: Facilitating candidate gene discovery in an emerging model plant lineage.</title>
        <authorList>
            <person name="Arias T."/>
            <person name="Riano-Pachon D.M."/>
            <person name="Di Stilio V.S."/>
        </authorList>
    </citation>
    <scope>NUCLEOTIDE SEQUENCE [LARGE SCALE GENOMIC DNA]</scope>
    <source>
        <strain evidence="3">cv. WT478/WT964</strain>
        <tissue evidence="2">Leaves</tissue>
    </source>
</reference>